<dbReference type="AlphaFoldDB" id="A0A940DHG4"/>
<dbReference type="Pfam" id="PF01940">
    <property type="entry name" value="DUF92"/>
    <property type="match status" value="1"/>
</dbReference>
<feature type="transmembrane region" description="Helical" evidence="6">
    <location>
        <begin position="190"/>
        <end position="210"/>
    </location>
</feature>
<keyword evidence="3 6" id="KW-0812">Transmembrane</keyword>
<organism evidence="7 8">
    <name type="scientific">Candidatus Stercoripulliclostridium pullicola</name>
    <dbReference type="NCBI Taxonomy" id="2840953"/>
    <lineage>
        <taxon>Bacteria</taxon>
        <taxon>Bacillati</taxon>
        <taxon>Bacillota</taxon>
        <taxon>Clostridia</taxon>
        <taxon>Eubacteriales</taxon>
        <taxon>Candidatus Stercoripulliclostridium</taxon>
    </lineage>
</organism>
<evidence type="ECO:0000256" key="2">
    <source>
        <dbReference type="ARBA" id="ARBA00009012"/>
    </source>
</evidence>
<evidence type="ECO:0000256" key="4">
    <source>
        <dbReference type="ARBA" id="ARBA00022989"/>
    </source>
</evidence>
<feature type="transmembrane region" description="Helical" evidence="6">
    <location>
        <begin position="92"/>
        <end position="111"/>
    </location>
</feature>
<feature type="transmembrane region" description="Helical" evidence="6">
    <location>
        <begin position="250"/>
        <end position="267"/>
    </location>
</feature>
<sequence length="268" mass="27261">MPYENIDVVAIAAAAGVAVAVAALAILKKLLTPAATAVAAVILVTATVFTGYAGLVLYAGAFLLSGVISLAGKKKRAEREEGIHKRTGTRGVVQVICNGLPALVFAAVWFSTGIQSFYTAFVASLAAGFADSAASDIGILSRRTARSILTFRPVKRGLSGGVTALGTLSALAGAIFVAALALPFGNGYGAVYFAIAFAAAFAATLADSVLGASLQALYRCDECGELTEKEIHCGAPTTLIRGARVMDNDLVNFISLIFAGALAAAVVL</sequence>
<name>A0A940DHG4_9FIRM</name>
<dbReference type="EMBL" id="JADINF010000143">
    <property type="protein sequence ID" value="MBO8424491.1"/>
    <property type="molecule type" value="Genomic_DNA"/>
</dbReference>
<protein>
    <submittedName>
        <fullName evidence="7">DUF92 domain-containing protein</fullName>
    </submittedName>
</protein>
<dbReference type="Proteomes" id="UP000727857">
    <property type="component" value="Unassembled WGS sequence"/>
</dbReference>
<evidence type="ECO:0000256" key="1">
    <source>
        <dbReference type="ARBA" id="ARBA00004141"/>
    </source>
</evidence>
<feature type="transmembrane region" description="Helical" evidence="6">
    <location>
        <begin position="117"/>
        <end position="140"/>
    </location>
</feature>
<gene>
    <name evidence="7" type="ORF">IAB16_05685</name>
</gene>
<dbReference type="PANTHER" id="PTHR13353">
    <property type="entry name" value="TRANSMEMBRANE PROTEIN 19"/>
    <property type="match status" value="1"/>
</dbReference>
<evidence type="ECO:0000256" key="3">
    <source>
        <dbReference type="ARBA" id="ARBA00022692"/>
    </source>
</evidence>
<evidence type="ECO:0000256" key="6">
    <source>
        <dbReference type="SAM" id="Phobius"/>
    </source>
</evidence>
<feature type="transmembrane region" description="Helical" evidence="6">
    <location>
        <begin position="161"/>
        <end position="184"/>
    </location>
</feature>
<dbReference type="GO" id="GO:0016020">
    <property type="term" value="C:membrane"/>
    <property type="evidence" value="ECO:0007669"/>
    <property type="project" value="UniProtKB-SubCell"/>
</dbReference>
<feature type="transmembrane region" description="Helical" evidence="6">
    <location>
        <begin position="30"/>
        <end position="49"/>
    </location>
</feature>
<dbReference type="PANTHER" id="PTHR13353:SF5">
    <property type="entry name" value="TRANSMEMBRANE PROTEIN 19"/>
    <property type="match status" value="1"/>
</dbReference>
<reference evidence="7" key="2">
    <citation type="journal article" date="2021" name="PeerJ">
        <title>Extensive microbial diversity within the chicken gut microbiome revealed by metagenomics and culture.</title>
        <authorList>
            <person name="Gilroy R."/>
            <person name="Ravi A."/>
            <person name="Getino M."/>
            <person name="Pursley I."/>
            <person name="Horton D.L."/>
            <person name="Alikhan N.F."/>
            <person name="Baker D."/>
            <person name="Gharbi K."/>
            <person name="Hall N."/>
            <person name="Watson M."/>
            <person name="Adriaenssens E.M."/>
            <person name="Foster-Nyarko E."/>
            <person name="Jarju S."/>
            <person name="Secka A."/>
            <person name="Antonio M."/>
            <person name="Oren A."/>
            <person name="Chaudhuri R.R."/>
            <person name="La Ragione R."/>
            <person name="Hildebrand F."/>
            <person name="Pallen M.J."/>
        </authorList>
    </citation>
    <scope>NUCLEOTIDE SEQUENCE</scope>
    <source>
        <strain evidence="7">517</strain>
    </source>
</reference>
<keyword evidence="4 6" id="KW-1133">Transmembrane helix</keyword>
<accession>A0A940DHG4</accession>
<comment type="similarity">
    <text evidence="2">Belongs to the TMEM19 family.</text>
</comment>
<reference evidence="7" key="1">
    <citation type="submission" date="2020-10" db="EMBL/GenBank/DDBJ databases">
        <authorList>
            <person name="Gilroy R."/>
        </authorList>
    </citation>
    <scope>NUCLEOTIDE SEQUENCE</scope>
    <source>
        <strain evidence="7">517</strain>
    </source>
</reference>
<evidence type="ECO:0000256" key="5">
    <source>
        <dbReference type="ARBA" id="ARBA00023136"/>
    </source>
</evidence>
<comment type="caution">
    <text evidence="7">The sequence shown here is derived from an EMBL/GenBank/DDBJ whole genome shotgun (WGS) entry which is preliminary data.</text>
</comment>
<proteinExistence type="inferred from homology"/>
<comment type="subcellular location">
    <subcellularLocation>
        <location evidence="1">Membrane</location>
        <topology evidence="1">Multi-pass membrane protein</topology>
    </subcellularLocation>
</comment>
<feature type="transmembrane region" description="Helical" evidence="6">
    <location>
        <begin position="6"/>
        <end position="25"/>
    </location>
</feature>
<evidence type="ECO:0000313" key="8">
    <source>
        <dbReference type="Proteomes" id="UP000727857"/>
    </source>
</evidence>
<evidence type="ECO:0000313" key="7">
    <source>
        <dbReference type="EMBL" id="MBO8424491.1"/>
    </source>
</evidence>
<keyword evidence="5 6" id="KW-0472">Membrane</keyword>
<dbReference type="InterPro" id="IPR002794">
    <property type="entry name" value="DUF92_TMEM19"/>
</dbReference>